<keyword evidence="1" id="KW-0732">Signal</keyword>
<feature type="chain" id="PRO_5012353448" description="ATP-dependent transcriptional regulator" evidence="1">
    <location>
        <begin position="23"/>
        <end position="454"/>
    </location>
</feature>
<keyword evidence="3" id="KW-1185">Reference proteome</keyword>
<dbReference type="AlphaFoldDB" id="A0A238IWS4"/>
<evidence type="ECO:0000256" key="1">
    <source>
        <dbReference type="SAM" id="SignalP"/>
    </source>
</evidence>
<dbReference type="Pfam" id="PF11150">
    <property type="entry name" value="DUF2927"/>
    <property type="match status" value="1"/>
</dbReference>
<dbReference type="OrthoDB" id="7823193at2"/>
<accession>A0A238IWS4</accession>
<protein>
    <recommendedName>
        <fullName evidence="4">ATP-dependent transcriptional regulator</fullName>
    </recommendedName>
</protein>
<evidence type="ECO:0000313" key="2">
    <source>
        <dbReference type="EMBL" id="SMX22432.1"/>
    </source>
</evidence>
<proteinExistence type="predicted"/>
<evidence type="ECO:0008006" key="4">
    <source>
        <dbReference type="Google" id="ProtNLM"/>
    </source>
</evidence>
<evidence type="ECO:0000313" key="3">
    <source>
        <dbReference type="Proteomes" id="UP000201838"/>
    </source>
</evidence>
<dbReference type="InterPro" id="IPR021323">
    <property type="entry name" value="DUF2927"/>
</dbReference>
<sequence>MRRGATLIAALMLAACASPQTARQATGALTLPPMNTFAAATLDRPTQSNAALARDFIDLTFTLENGATLPVFTRFEGPIGVRVLGRAPASLNRDLDRLLDRLGREARLDIRRVSESTEAQITIQPVTRGQIQRVAPSAACFVRPNVSNWSEYRARRNDPDTFWNRLIERRKMAIFLPRDVSPQEIRDCLHEEIAQSLGPVNDLYRLPQSVFNDDNFHTVLTGFDMLMLRTTYDGSLQSGMSRTEVMARLPAILARLNPRGGRENIASIAPVNPEWQKAITLATNPGENRSRRLNAASRAVALAAGFGATDTRLAFSHYVLGRLSLARNPDQALGHFLAAGKIYQNRPDTAIHEAHVAMQIAAFQLSAGRAEIALGLVDRNIDVVTQSEHAALLSLFLLIKSEALNVLGRLTEAKAAQTDALAWARYGFGNEADIRARVSEIRAISPRTRQDSPL</sequence>
<gene>
    <name evidence="2" type="ORF">BOA8489_00528</name>
</gene>
<name>A0A238IWS4_9RHOB</name>
<dbReference type="RefSeq" id="WP_093972384.1">
    <property type="nucleotide sequence ID" value="NZ_FXXQ01000001.1"/>
</dbReference>
<dbReference type="EMBL" id="FXXQ01000001">
    <property type="protein sequence ID" value="SMX22432.1"/>
    <property type="molecule type" value="Genomic_DNA"/>
</dbReference>
<feature type="signal peptide" evidence="1">
    <location>
        <begin position="1"/>
        <end position="22"/>
    </location>
</feature>
<reference evidence="2 3" key="1">
    <citation type="submission" date="2017-05" db="EMBL/GenBank/DDBJ databases">
        <authorList>
            <person name="Song R."/>
            <person name="Chenine A.L."/>
            <person name="Ruprecht R.M."/>
        </authorList>
    </citation>
    <scope>NUCLEOTIDE SEQUENCE [LARGE SCALE GENOMIC DNA]</scope>
    <source>
        <strain evidence="2 3">CECT 8489</strain>
    </source>
</reference>
<dbReference type="PROSITE" id="PS51257">
    <property type="entry name" value="PROKAR_LIPOPROTEIN"/>
    <property type="match status" value="1"/>
</dbReference>
<organism evidence="2 3">
    <name type="scientific">Boseongicola aestuarii</name>
    <dbReference type="NCBI Taxonomy" id="1470561"/>
    <lineage>
        <taxon>Bacteria</taxon>
        <taxon>Pseudomonadati</taxon>
        <taxon>Pseudomonadota</taxon>
        <taxon>Alphaproteobacteria</taxon>
        <taxon>Rhodobacterales</taxon>
        <taxon>Paracoccaceae</taxon>
        <taxon>Boseongicola</taxon>
    </lineage>
</organism>
<dbReference type="Proteomes" id="UP000201838">
    <property type="component" value="Unassembled WGS sequence"/>
</dbReference>